<accession>A0A7W9X1V8</accession>
<protein>
    <recommendedName>
        <fullName evidence="4">DUF4145 domain-containing protein</fullName>
    </recommendedName>
</protein>
<keyword evidence="1" id="KW-0472">Membrane</keyword>
<sequence>MNWLQFWSSIVSSLAWPVCVVLVSLIFRKKLGDLLAKITKLELPGGISTEFGKGLANVEQANVSAALSHTEAGETHRIDATADVPGVASTVGIGTVAGAGESMPTNQDPVQDEHNLPERIDPLTQSSILSNWFSTITEADAHPTGVVMEAWKELEATIFRIASASLVSGKTLRFKIGDILTTVARLTDAGVFSQAEATAIYELRRLRNLAAHSTEPLNPTEARKFVWQARSLNYTLIGRGGAD</sequence>
<evidence type="ECO:0000313" key="2">
    <source>
        <dbReference type="EMBL" id="MBB6134900.1"/>
    </source>
</evidence>
<dbReference type="Proteomes" id="UP000540787">
    <property type="component" value="Unassembled WGS sequence"/>
</dbReference>
<evidence type="ECO:0000313" key="3">
    <source>
        <dbReference type="Proteomes" id="UP000540787"/>
    </source>
</evidence>
<comment type="caution">
    <text evidence="2">The sequence shown here is derived from an EMBL/GenBank/DDBJ whole genome shotgun (WGS) entry which is preliminary data.</text>
</comment>
<dbReference type="EMBL" id="JACHBX010000003">
    <property type="protein sequence ID" value="MBB6134900.1"/>
    <property type="molecule type" value="Genomic_DNA"/>
</dbReference>
<keyword evidence="1" id="KW-0812">Transmembrane</keyword>
<proteinExistence type="predicted"/>
<dbReference type="RefSeq" id="WP_183555560.1">
    <property type="nucleotide sequence ID" value="NZ_JACHBX010000003.1"/>
</dbReference>
<evidence type="ECO:0008006" key="4">
    <source>
        <dbReference type="Google" id="ProtNLM"/>
    </source>
</evidence>
<keyword evidence="3" id="KW-1185">Reference proteome</keyword>
<evidence type="ECO:0000256" key="1">
    <source>
        <dbReference type="SAM" id="Phobius"/>
    </source>
</evidence>
<organism evidence="2 3">
    <name type="scientific">Massilia aurea</name>
    <dbReference type="NCBI Taxonomy" id="373040"/>
    <lineage>
        <taxon>Bacteria</taxon>
        <taxon>Pseudomonadati</taxon>
        <taxon>Pseudomonadota</taxon>
        <taxon>Betaproteobacteria</taxon>
        <taxon>Burkholderiales</taxon>
        <taxon>Oxalobacteraceae</taxon>
        <taxon>Telluria group</taxon>
        <taxon>Massilia</taxon>
    </lineage>
</organism>
<gene>
    <name evidence="2" type="ORF">HD842_003058</name>
</gene>
<name>A0A7W9X1V8_9BURK</name>
<dbReference type="AlphaFoldDB" id="A0A7W9X1V8"/>
<keyword evidence="1" id="KW-1133">Transmembrane helix</keyword>
<feature type="transmembrane region" description="Helical" evidence="1">
    <location>
        <begin position="6"/>
        <end position="27"/>
    </location>
</feature>
<reference evidence="2 3" key="1">
    <citation type="submission" date="2020-08" db="EMBL/GenBank/DDBJ databases">
        <title>The Agave Microbiome: Exploring the role of microbial communities in plant adaptations to desert environments.</title>
        <authorList>
            <person name="Partida-Martinez L.P."/>
        </authorList>
    </citation>
    <scope>NUCLEOTIDE SEQUENCE [LARGE SCALE GENOMIC DNA]</scope>
    <source>
        <strain evidence="2 3">AT3.2</strain>
    </source>
</reference>